<dbReference type="Gene3D" id="1.10.10.160">
    <property type="match status" value="1"/>
</dbReference>
<comment type="catalytic activity">
    <reaction evidence="11">
        <text>ATP + H2O = ADP + phosphate + H(+)</text>
        <dbReference type="Rhea" id="RHEA:13065"/>
        <dbReference type="ChEBI" id="CHEBI:15377"/>
        <dbReference type="ChEBI" id="CHEBI:15378"/>
        <dbReference type="ChEBI" id="CHEBI:30616"/>
        <dbReference type="ChEBI" id="CHEBI:43474"/>
        <dbReference type="ChEBI" id="CHEBI:456216"/>
        <dbReference type="EC" id="5.6.2.4"/>
    </reaction>
</comment>
<dbReference type="Pfam" id="PF00580">
    <property type="entry name" value="UvrD-helicase"/>
    <property type="match status" value="1"/>
</dbReference>
<dbReference type="InterPro" id="IPR027417">
    <property type="entry name" value="P-loop_NTPase"/>
</dbReference>
<evidence type="ECO:0000256" key="10">
    <source>
        <dbReference type="ARBA" id="ARBA00034923"/>
    </source>
</evidence>
<feature type="domain" description="UvrD-like helicase C-terminal" evidence="14">
    <location>
        <begin position="287"/>
        <end position="592"/>
    </location>
</feature>
<sequence length="772" mass="85862">MNLLDNLNPEQLAAVTLPNQSALILAGAGSGKTRVLTTRIAWLLQTGQVSPAGIMAVTFTNKAAKEMLTRLSSMLPVNTRGMWIGTFHGLCNRLLRTHHRDAALPQTFQILDSQDQLSMIKRMLKALNVDDEKYPAKDLMYFINNAKDQGMRASSVEAFDQVQRRMVELYDLYDQQCQREGVVDFAELLLRSYELLQRNHPLRQHYQMRFRHILVDEFQDTNDLQYNLLKLLAGHGEGRGGAMFAVGDDDQSIYAFRGANVGNMQAFERDFEVKNLIKLEQNYRSHGHILDSANFLIANNAKRLGKNLRTDAGQGEPVRIYEASSDLEEAQWIIDESKSLMGEGMRRSEIAILYRSNAQSRVIEHALFAAGLPYTVYGGLRYFQRAEVKHAIAYLQLMDNPHNDSAFLRVVNFPTRGIGARSIEQLQMAAESHGVSLYAAVPHIGGKAGGSLANFVKLIEGARFETQQLPLPEMVRVVLERSTLLAHYEKEKEGQERIENLQQMVGAATQFVQEEGFGAHSPAHLGPPSQAAAGEGVVYVDGIELIEADAPLATVMSPLSAFLAHASLEAGDAQAQAGQDAMQLMTVHSAKGLEFDAVFITGLEEGLFPHESSSRELDGVDEERRLMYVAITRARRRLYMSFTQQRMLHGQTRFNVKSRFFEELPEESLKWLTPRVQTKWFGGRKSTTAWDDADFREGGSDNQIAKQITQRSSNANGTGWRIGESVSHARFGEGVIVNIEGGAGSARAQINFGAAGMKVLDLSIAKLERVGT</sequence>
<name>A0A7Z2VU97_9BURK</name>
<gene>
    <name evidence="15" type="ORF">HH212_04100</name>
</gene>
<feature type="domain" description="UvrD-like helicase ATP-binding" evidence="13">
    <location>
        <begin position="5"/>
        <end position="286"/>
    </location>
</feature>
<dbReference type="PANTHER" id="PTHR11070:SF2">
    <property type="entry name" value="ATP-DEPENDENT DNA HELICASE SRS2"/>
    <property type="match status" value="1"/>
</dbReference>
<dbReference type="PANTHER" id="PTHR11070">
    <property type="entry name" value="UVRD / RECB / PCRA DNA HELICASE FAMILY MEMBER"/>
    <property type="match status" value="1"/>
</dbReference>
<dbReference type="GO" id="GO:0016787">
    <property type="term" value="F:hydrolase activity"/>
    <property type="evidence" value="ECO:0007669"/>
    <property type="project" value="UniProtKB-UniRule"/>
</dbReference>
<evidence type="ECO:0000256" key="3">
    <source>
        <dbReference type="ARBA" id="ARBA00022801"/>
    </source>
</evidence>
<dbReference type="EC" id="5.6.2.4" evidence="9"/>
<dbReference type="InterPro" id="IPR000212">
    <property type="entry name" value="DNA_helicase_UvrD/REP"/>
</dbReference>
<comment type="catalytic activity">
    <reaction evidence="8">
        <text>Couples ATP hydrolysis with the unwinding of duplex DNA by translocating in the 3'-5' direction.</text>
        <dbReference type="EC" id="5.6.2.4"/>
    </reaction>
</comment>
<evidence type="ECO:0000256" key="6">
    <source>
        <dbReference type="ARBA" id="ARBA00023125"/>
    </source>
</evidence>
<dbReference type="InterPro" id="IPR014016">
    <property type="entry name" value="UvrD-like_ATP-bd"/>
</dbReference>
<organism evidence="15 16">
    <name type="scientific">Massilia forsythiae</name>
    <dbReference type="NCBI Taxonomy" id="2728020"/>
    <lineage>
        <taxon>Bacteria</taxon>
        <taxon>Pseudomonadati</taxon>
        <taxon>Pseudomonadota</taxon>
        <taxon>Betaproteobacteria</taxon>
        <taxon>Burkholderiales</taxon>
        <taxon>Oxalobacteraceae</taxon>
        <taxon>Telluria group</taxon>
        <taxon>Massilia</taxon>
    </lineage>
</organism>
<evidence type="ECO:0000256" key="7">
    <source>
        <dbReference type="ARBA" id="ARBA00023235"/>
    </source>
</evidence>
<comment type="similarity">
    <text evidence="1">Belongs to the helicase family. UvrD subfamily.</text>
</comment>
<feature type="binding site" evidence="12">
    <location>
        <begin position="26"/>
        <end position="33"/>
    </location>
    <ligand>
        <name>ATP</name>
        <dbReference type="ChEBI" id="CHEBI:30616"/>
    </ligand>
</feature>
<dbReference type="EMBL" id="CP051685">
    <property type="protein sequence ID" value="QJD99315.1"/>
    <property type="molecule type" value="Genomic_DNA"/>
</dbReference>
<evidence type="ECO:0000256" key="9">
    <source>
        <dbReference type="ARBA" id="ARBA00034808"/>
    </source>
</evidence>
<dbReference type="InterPro" id="IPR013986">
    <property type="entry name" value="DExx_box_DNA_helicase_dom_sf"/>
</dbReference>
<dbReference type="GO" id="GO:0033202">
    <property type="term" value="C:DNA helicase complex"/>
    <property type="evidence" value="ECO:0007669"/>
    <property type="project" value="TreeGrafter"/>
</dbReference>
<dbReference type="PROSITE" id="PS51217">
    <property type="entry name" value="UVRD_HELICASE_CTER"/>
    <property type="match status" value="1"/>
</dbReference>
<dbReference type="Gene3D" id="1.10.486.10">
    <property type="entry name" value="PCRA, domain 4"/>
    <property type="match status" value="1"/>
</dbReference>
<evidence type="ECO:0000256" key="5">
    <source>
        <dbReference type="ARBA" id="ARBA00022840"/>
    </source>
</evidence>
<keyword evidence="4 12" id="KW-0347">Helicase</keyword>
<evidence type="ECO:0000259" key="13">
    <source>
        <dbReference type="PROSITE" id="PS51198"/>
    </source>
</evidence>
<evidence type="ECO:0000256" key="11">
    <source>
        <dbReference type="ARBA" id="ARBA00048988"/>
    </source>
</evidence>
<dbReference type="Gene3D" id="3.40.50.300">
    <property type="entry name" value="P-loop containing nucleotide triphosphate hydrolases"/>
    <property type="match status" value="2"/>
</dbReference>
<dbReference type="GO" id="GO:0003677">
    <property type="term" value="F:DNA binding"/>
    <property type="evidence" value="ECO:0007669"/>
    <property type="project" value="UniProtKB-KW"/>
</dbReference>
<evidence type="ECO:0000256" key="8">
    <source>
        <dbReference type="ARBA" id="ARBA00034617"/>
    </source>
</evidence>
<evidence type="ECO:0000259" key="14">
    <source>
        <dbReference type="PROSITE" id="PS51217"/>
    </source>
</evidence>
<keyword evidence="2 12" id="KW-0547">Nucleotide-binding</keyword>
<dbReference type="Pfam" id="PF21196">
    <property type="entry name" value="PcrA_UvrD_tudor"/>
    <property type="match status" value="1"/>
</dbReference>
<dbReference type="AlphaFoldDB" id="A0A7Z2VU97"/>
<evidence type="ECO:0000256" key="1">
    <source>
        <dbReference type="ARBA" id="ARBA00009922"/>
    </source>
</evidence>
<keyword evidence="16" id="KW-1185">Reference proteome</keyword>
<keyword evidence="7" id="KW-0413">Isomerase</keyword>
<accession>A0A7Z2VU97</accession>
<evidence type="ECO:0000256" key="2">
    <source>
        <dbReference type="ARBA" id="ARBA00022741"/>
    </source>
</evidence>
<evidence type="ECO:0000256" key="12">
    <source>
        <dbReference type="PROSITE-ProRule" id="PRU00560"/>
    </source>
</evidence>
<dbReference type="InterPro" id="IPR014017">
    <property type="entry name" value="DNA_helicase_UvrD-like_C"/>
</dbReference>
<proteinExistence type="inferred from homology"/>
<dbReference type="Pfam" id="PF13361">
    <property type="entry name" value="UvrD_C"/>
    <property type="match status" value="1"/>
</dbReference>
<protein>
    <recommendedName>
        <fullName evidence="9">DNA 3'-5' helicase</fullName>
        <ecNumber evidence="9">5.6.2.4</ecNumber>
    </recommendedName>
    <alternativeName>
        <fullName evidence="10">DNA 3'-5' helicase II</fullName>
    </alternativeName>
</protein>
<dbReference type="RefSeq" id="WP_169434212.1">
    <property type="nucleotide sequence ID" value="NZ_CP051685.1"/>
</dbReference>
<dbReference type="CDD" id="cd18807">
    <property type="entry name" value="SF1_C_UvrD"/>
    <property type="match status" value="1"/>
</dbReference>
<dbReference type="GO" id="GO:0000725">
    <property type="term" value="P:recombinational repair"/>
    <property type="evidence" value="ECO:0007669"/>
    <property type="project" value="TreeGrafter"/>
</dbReference>
<dbReference type="GO" id="GO:0005829">
    <property type="term" value="C:cytosol"/>
    <property type="evidence" value="ECO:0007669"/>
    <property type="project" value="TreeGrafter"/>
</dbReference>
<dbReference type="GO" id="GO:0043138">
    <property type="term" value="F:3'-5' DNA helicase activity"/>
    <property type="evidence" value="ECO:0007669"/>
    <property type="project" value="UniProtKB-EC"/>
</dbReference>
<dbReference type="GO" id="GO:0005524">
    <property type="term" value="F:ATP binding"/>
    <property type="evidence" value="ECO:0007669"/>
    <property type="project" value="UniProtKB-UniRule"/>
</dbReference>
<dbReference type="Proteomes" id="UP000502415">
    <property type="component" value="Chromosome"/>
</dbReference>
<keyword evidence="6" id="KW-0238">DNA-binding</keyword>
<evidence type="ECO:0000313" key="16">
    <source>
        <dbReference type="Proteomes" id="UP000502415"/>
    </source>
</evidence>
<reference evidence="15 16" key="1">
    <citation type="submission" date="2020-04" db="EMBL/GenBank/DDBJ databases">
        <title>Genome sequencing of novel species.</title>
        <authorList>
            <person name="Heo J."/>
            <person name="Kim S.-J."/>
            <person name="Kim J.-S."/>
            <person name="Hong S.-B."/>
            <person name="Kwon S.-W."/>
        </authorList>
    </citation>
    <scope>NUCLEOTIDE SEQUENCE [LARGE SCALE GENOMIC DNA]</scope>
    <source>
        <strain evidence="15 16">GN2-R2</strain>
    </source>
</reference>
<dbReference type="CDD" id="cd17932">
    <property type="entry name" value="DEXQc_UvrD"/>
    <property type="match status" value="1"/>
</dbReference>
<evidence type="ECO:0000256" key="4">
    <source>
        <dbReference type="ARBA" id="ARBA00022806"/>
    </source>
</evidence>
<dbReference type="KEGG" id="mfy:HH212_04100"/>
<keyword evidence="3 12" id="KW-0378">Hydrolase</keyword>
<evidence type="ECO:0000313" key="15">
    <source>
        <dbReference type="EMBL" id="QJD99315.1"/>
    </source>
</evidence>
<dbReference type="PROSITE" id="PS51198">
    <property type="entry name" value="UVRD_HELICASE_ATP_BIND"/>
    <property type="match status" value="1"/>
</dbReference>
<keyword evidence="5 12" id="KW-0067">ATP-binding</keyword>
<dbReference type="SUPFAM" id="SSF52540">
    <property type="entry name" value="P-loop containing nucleoside triphosphate hydrolases"/>
    <property type="match status" value="1"/>
</dbReference>